<dbReference type="EMBL" id="EF082297">
    <property type="protein sequence ID" value="ABK21664.1"/>
    <property type="molecule type" value="mRNA"/>
</dbReference>
<name>A9NM03_PICSI</name>
<evidence type="ECO:0000313" key="1">
    <source>
        <dbReference type="EMBL" id="ABK21664.1"/>
    </source>
</evidence>
<protein>
    <submittedName>
        <fullName evidence="1">Uncharacterized protein</fullName>
    </submittedName>
</protein>
<proteinExistence type="evidence at transcript level"/>
<dbReference type="AlphaFoldDB" id="A9NM03"/>
<organism evidence="1">
    <name type="scientific">Picea sitchensis</name>
    <name type="common">Sitka spruce</name>
    <name type="synonym">Pinus sitchensis</name>
    <dbReference type="NCBI Taxonomy" id="3332"/>
    <lineage>
        <taxon>Eukaryota</taxon>
        <taxon>Viridiplantae</taxon>
        <taxon>Streptophyta</taxon>
        <taxon>Embryophyta</taxon>
        <taxon>Tracheophyta</taxon>
        <taxon>Spermatophyta</taxon>
        <taxon>Pinopsida</taxon>
        <taxon>Pinidae</taxon>
        <taxon>Conifers I</taxon>
        <taxon>Pinales</taxon>
        <taxon>Pinaceae</taxon>
        <taxon>Picea</taxon>
    </lineage>
</organism>
<sequence>MGMSYGYGPPKPDEEMISLIRHAVISKGTFETKRLFSTLRRFTALSPTKS</sequence>
<reference evidence="1" key="1">
    <citation type="journal article" date="2008" name="BMC Genomics">
        <title>A conifer genomics resource of 200,000 spruce (Picea spp.) ESTs and 6,464 high-quality, sequence-finished full-length cDNAs for Sitka spruce (Picea sitchensis).</title>
        <authorList>
            <person name="Ralph S.G."/>
            <person name="Chun H.J."/>
            <person name="Kolosova N."/>
            <person name="Cooper D."/>
            <person name="Oddy C."/>
            <person name="Ritland C.E."/>
            <person name="Kirkpatrick R."/>
            <person name="Moore R."/>
            <person name="Barber S."/>
            <person name="Holt R.A."/>
            <person name="Jones S.J."/>
            <person name="Marra M.A."/>
            <person name="Douglas C.J."/>
            <person name="Ritland K."/>
            <person name="Bohlmann J."/>
        </authorList>
    </citation>
    <scope>NUCLEOTIDE SEQUENCE</scope>
    <source>
        <tissue evidence="1">Green portion of the leader tissue</tissue>
    </source>
</reference>
<accession>A9NM03</accession>